<protein>
    <submittedName>
        <fullName evidence="2">Uncharacterized protein</fullName>
    </submittedName>
</protein>
<sequence length="133" mass="13312">MRFSLFILAAAAAVSAAPLPKAAAGVGAAAVAVTGVACSFQAEQCQKIGNAVKDGIADVGAESVSRSRTGGDDWHGLANHLTNVIGGAVGGSMESAWGHGSGLAGMAYRAGSVKSRLDEDIIGWSLKRLGPVY</sequence>
<dbReference type="AlphaFoldDB" id="A0AAD6NF65"/>
<reference evidence="2" key="1">
    <citation type="submission" date="2023-01" db="EMBL/GenBank/DDBJ databases">
        <title>The chitinases involved in constricting ring structure development in the nematode-trapping fungus Drechslerella dactyloides.</title>
        <authorList>
            <person name="Wang R."/>
            <person name="Zhang L."/>
            <person name="Tang P."/>
            <person name="Li S."/>
            <person name="Liang L."/>
        </authorList>
    </citation>
    <scope>NUCLEOTIDE SEQUENCE</scope>
    <source>
        <strain evidence="2">YMF1.00031</strain>
    </source>
</reference>
<dbReference type="EMBL" id="JAQGDS010000017">
    <property type="protein sequence ID" value="KAJ6255894.1"/>
    <property type="molecule type" value="Genomic_DNA"/>
</dbReference>
<feature type="signal peptide" evidence="1">
    <location>
        <begin position="1"/>
        <end position="16"/>
    </location>
</feature>
<evidence type="ECO:0000313" key="2">
    <source>
        <dbReference type="EMBL" id="KAJ6255894.1"/>
    </source>
</evidence>
<dbReference type="Proteomes" id="UP001221413">
    <property type="component" value="Unassembled WGS sequence"/>
</dbReference>
<evidence type="ECO:0000313" key="3">
    <source>
        <dbReference type="Proteomes" id="UP001221413"/>
    </source>
</evidence>
<keyword evidence="3" id="KW-1185">Reference proteome</keyword>
<name>A0AAD6NF65_DREDA</name>
<gene>
    <name evidence="2" type="ORF">Dda_9353</name>
</gene>
<comment type="caution">
    <text evidence="2">The sequence shown here is derived from an EMBL/GenBank/DDBJ whole genome shotgun (WGS) entry which is preliminary data.</text>
</comment>
<keyword evidence="1" id="KW-0732">Signal</keyword>
<accession>A0AAD6NF65</accession>
<proteinExistence type="predicted"/>
<feature type="chain" id="PRO_5042145248" evidence="1">
    <location>
        <begin position="17"/>
        <end position="133"/>
    </location>
</feature>
<evidence type="ECO:0000256" key="1">
    <source>
        <dbReference type="SAM" id="SignalP"/>
    </source>
</evidence>
<organism evidence="2 3">
    <name type="scientific">Drechslerella dactyloides</name>
    <name type="common">Nematode-trapping fungus</name>
    <name type="synonym">Arthrobotrys dactyloides</name>
    <dbReference type="NCBI Taxonomy" id="74499"/>
    <lineage>
        <taxon>Eukaryota</taxon>
        <taxon>Fungi</taxon>
        <taxon>Dikarya</taxon>
        <taxon>Ascomycota</taxon>
        <taxon>Pezizomycotina</taxon>
        <taxon>Orbiliomycetes</taxon>
        <taxon>Orbiliales</taxon>
        <taxon>Orbiliaceae</taxon>
        <taxon>Drechslerella</taxon>
    </lineage>
</organism>